<name>A0A2M8P3Q6_9CHLR</name>
<evidence type="ECO:0000259" key="1">
    <source>
        <dbReference type="Pfam" id="PF13191"/>
    </source>
</evidence>
<dbReference type="InterPro" id="IPR041664">
    <property type="entry name" value="AAA_16"/>
</dbReference>
<feature type="domain" description="Orc1-like AAA ATPase" evidence="1">
    <location>
        <begin position="163"/>
        <end position="281"/>
    </location>
</feature>
<dbReference type="AlphaFoldDB" id="A0A2M8P3Q6"/>
<evidence type="ECO:0000313" key="2">
    <source>
        <dbReference type="EMBL" id="PJF32181.1"/>
    </source>
</evidence>
<dbReference type="InterPro" id="IPR011990">
    <property type="entry name" value="TPR-like_helical_dom_sf"/>
</dbReference>
<dbReference type="SUPFAM" id="SSF52540">
    <property type="entry name" value="P-loop containing nucleoside triphosphate hydrolases"/>
    <property type="match status" value="1"/>
</dbReference>
<dbReference type="Gene3D" id="1.25.40.10">
    <property type="entry name" value="Tetratricopeptide repeat domain"/>
    <property type="match status" value="1"/>
</dbReference>
<dbReference type="EMBL" id="PGTK01000001">
    <property type="protein sequence ID" value="PJF32181.1"/>
    <property type="molecule type" value="Genomic_DNA"/>
</dbReference>
<dbReference type="Pfam" id="PF13191">
    <property type="entry name" value="AAA_16"/>
    <property type="match status" value="1"/>
</dbReference>
<sequence length="944" mass="104943">MSASCTAVLLPTDSAIGVGVAAANAPSIRRTAVNALWRCGFTPRVASETGDLQPLFSEVSAYIDVLSHPPSSRAEQALRGALSRHLPVFLFVNTALSDSYQHFGEIIPFTTPDELGALIVERLAALQPLPDPSAPLNLHAPYTDHVPALPAPYLAHPHYLMRRLVGRERELEALRAWLGSAKPVLLLTGEMGIGKSALIWHWLLEERLSAPVQPLMLWDFAESNGSFANFVRHALAYFGNISLERVDSLPRPERLPMLLQRLAEQSAMLVLENAHYLLSAYDSVLPMHTAALSESAPATAEIETFLSALPTFSALKTLLVSRLTPQGYQAVAGVQLMTLDDLSAAEAQQLLSQLVLQGNAEMLERCAATLGQHPLALCLAAEHGNTQREGFSAWWQVHSAQFERAQSPQERLERLVESALSQTSSDARALLHYLAVQRFPVPHSMLLRHVAFYVEPPRPVEKPLYGQPNYEEAQRAWERYQRALANYPSQRAALQARLHTTLSDLERRGLLLWDRATDRYTLPQAIRLSLQAIGSKEERESALSAARRVYEPLAVELPEILLDESDLRALIELYVLRLSSGQSESAAVFYRERLSKLLLTRLADPQVVLRLLRPLFPNGVHEPPALESVKERAYLGHEMALALATLGRQSEARHLLEQVLPLFVAADEPNWLCTALINYGGLIDTERALRVRVFELARRLATAIGDVESRAVAHFVLLRSYIEIGQWAAATEAYEAFSTSPSRYRTVARQAAAERLVAQMLLEQGQDPSGLLNSAWELAVQSNATAEKRAIHALWGETALSLMDRPDAAERFFEETLRMADDSPALIAYYRGGLARAYALQGRRDEALALLERGVPPLAAAHVYVTLGETAQAEQAALEAYRQAWGEGTPFSRWWELEQARAVLRQLRLPPPELPPYQPENFPPLPHERDLRTYILSLERGTRA</sequence>
<proteinExistence type="predicted"/>
<protein>
    <recommendedName>
        <fullName evidence="1">Orc1-like AAA ATPase domain-containing protein</fullName>
    </recommendedName>
</protein>
<dbReference type="InterPro" id="IPR027417">
    <property type="entry name" value="P-loop_NTPase"/>
</dbReference>
<dbReference type="SUPFAM" id="SSF48452">
    <property type="entry name" value="TPR-like"/>
    <property type="match status" value="1"/>
</dbReference>
<gene>
    <name evidence="2" type="ORF">CUN51_00705</name>
</gene>
<reference evidence="2 3" key="1">
    <citation type="submission" date="2017-11" db="EMBL/GenBank/DDBJ databases">
        <title>Evolution of Phototrophy in the Chloroflexi Phylum Driven by Horizontal Gene Transfer.</title>
        <authorList>
            <person name="Ward L.M."/>
            <person name="Hemp J."/>
            <person name="Shih P.M."/>
            <person name="Mcglynn S.E."/>
            <person name="Fischer W."/>
        </authorList>
    </citation>
    <scope>NUCLEOTIDE SEQUENCE [LARGE SCALE GENOMIC DNA]</scope>
    <source>
        <strain evidence="2">CP2_2F</strain>
    </source>
</reference>
<dbReference type="Gene3D" id="3.40.50.300">
    <property type="entry name" value="P-loop containing nucleotide triphosphate hydrolases"/>
    <property type="match status" value="1"/>
</dbReference>
<evidence type="ECO:0000313" key="3">
    <source>
        <dbReference type="Proteomes" id="UP000228921"/>
    </source>
</evidence>
<organism evidence="2 3">
    <name type="scientific">Candidatus Thermofonsia Clade 1 bacterium</name>
    <dbReference type="NCBI Taxonomy" id="2364210"/>
    <lineage>
        <taxon>Bacteria</taxon>
        <taxon>Bacillati</taxon>
        <taxon>Chloroflexota</taxon>
        <taxon>Candidatus Thermofontia</taxon>
        <taxon>Candidatus Thermofonsia Clade 1</taxon>
    </lineage>
</organism>
<comment type="caution">
    <text evidence="2">The sequence shown here is derived from an EMBL/GenBank/DDBJ whole genome shotgun (WGS) entry which is preliminary data.</text>
</comment>
<accession>A0A2M8P3Q6</accession>
<dbReference type="Proteomes" id="UP000228921">
    <property type="component" value="Unassembled WGS sequence"/>
</dbReference>